<dbReference type="InterPro" id="IPR020843">
    <property type="entry name" value="ER"/>
</dbReference>
<dbReference type="GO" id="GO:0016651">
    <property type="term" value="F:oxidoreductase activity, acting on NAD(P)H"/>
    <property type="evidence" value="ECO:0007669"/>
    <property type="project" value="TreeGrafter"/>
</dbReference>
<dbReference type="NCBIfam" id="TIGR02824">
    <property type="entry name" value="quinone_pig3"/>
    <property type="match status" value="1"/>
</dbReference>
<dbReference type="InterPro" id="IPR013154">
    <property type="entry name" value="ADH-like_N"/>
</dbReference>
<organism evidence="4 5">
    <name type="scientific">Cohaesibacter celericrescens</name>
    <dbReference type="NCBI Taxonomy" id="2067669"/>
    <lineage>
        <taxon>Bacteria</taxon>
        <taxon>Pseudomonadati</taxon>
        <taxon>Pseudomonadota</taxon>
        <taxon>Alphaproteobacteria</taxon>
        <taxon>Hyphomicrobiales</taxon>
        <taxon>Cohaesibacteraceae</taxon>
    </lineage>
</organism>
<dbReference type="Pfam" id="PF08240">
    <property type="entry name" value="ADH_N"/>
    <property type="match status" value="1"/>
</dbReference>
<dbReference type="EMBL" id="PKUQ01000054">
    <property type="protein sequence ID" value="PLW75240.1"/>
    <property type="molecule type" value="Genomic_DNA"/>
</dbReference>
<proteinExistence type="predicted"/>
<dbReference type="CDD" id="cd05276">
    <property type="entry name" value="p53_inducible_oxidoreductase"/>
    <property type="match status" value="1"/>
</dbReference>
<dbReference type="Gene3D" id="3.40.50.720">
    <property type="entry name" value="NAD(P)-binding Rossmann-like Domain"/>
    <property type="match status" value="1"/>
</dbReference>
<evidence type="ECO:0000256" key="1">
    <source>
        <dbReference type="ARBA" id="ARBA00022857"/>
    </source>
</evidence>
<keyword evidence="1" id="KW-0521">NADP</keyword>
<evidence type="ECO:0000256" key="2">
    <source>
        <dbReference type="ARBA" id="ARBA00023002"/>
    </source>
</evidence>
<keyword evidence="2" id="KW-0560">Oxidoreductase</keyword>
<accession>A0A2N5XLD6</accession>
<dbReference type="InterPro" id="IPR011032">
    <property type="entry name" value="GroES-like_sf"/>
</dbReference>
<dbReference type="SUPFAM" id="SSF50129">
    <property type="entry name" value="GroES-like"/>
    <property type="match status" value="1"/>
</dbReference>
<protein>
    <submittedName>
        <fullName evidence="4">NAD(P)H-quinone oxidoreductase</fullName>
    </submittedName>
</protein>
<dbReference type="InterPro" id="IPR036291">
    <property type="entry name" value="NAD(P)-bd_dom_sf"/>
</dbReference>
<dbReference type="InterPro" id="IPR013149">
    <property type="entry name" value="ADH-like_C"/>
</dbReference>
<evidence type="ECO:0000313" key="5">
    <source>
        <dbReference type="Proteomes" id="UP000234881"/>
    </source>
</evidence>
<reference evidence="4 5" key="1">
    <citation type="submission" date="2018-01" db="EMBL/GenBank/DDBJ databases">
        <title>The draft genome sequence of Cohaesibacter sp. H1304.</title>
        <authorList>
            <person name="Wang N.-N."/>
            <person name="Du Z.-J."/>
        </authorList>
    </citation>
    <scope>NUCLEOTIDE SEQUENCE [LARGE SCALE GENOMIC DNA]</scope>
    <source>
        <strain evidence="4 5">H1304</strain>
    </source>
</reference>
<feature type="domain" description="Enoyl reductase (ER)" evidence="3">
    <location>
        <begin position="16"/>
        <end position="329"/>
    </location>
</feature>
<evidence type="ECO:0000313" key="4">
    <source>
        <dbReference type="EMBL" id="PLW75240.1"/>
    </source>
</evidence>
<dbReference type="Pfam" id="PF00107">
    <property type="entry name" value="ADH_zinc_N"/>
    <property type="match status" value="1"/>
</dbReference>
<name>A0A2N5XLD6_9HYPH</name>
<dbReference type="AlphaFoldDB" id="A0A2N5XLD6"/>
<dbReference type="SUPFAM" id="SSF51735">
    <property type="entry name" value="NAD(P)-binding Rossmann-fold domains"/>
    <property type="match status" value="1"/>
</dbReference>
<dbReference type="Proteomes" id="UP000234881">
    <property type="component" value="Unassembled WGS sequence"/>
</dbReference>
<gene>
    <name evidence="4" type="ORF">C0081_20715</name>
</gene>
<dbReference type="InterPro" id="IPR014189">
    <property type="entry name" value="Quinone_OxRdtase_PIG3"/>
</dbReference>
<dbReference type="SMART" id="SM00829">
    <property type="entry name" value="PKS_ER"/>
    <property type="match status" value="1"/>
</dbReference>
<evidence type="ECO:0000259" key="3">
    <source>
        <dbReference type="SMART" id="SM00829"/>
    </source>
</evidence>
<sequence>MPQHTEMNAIIAPEPGGPDALEITRRQVPHPSDDQVLIKVKAAGVNRPDCIQRAGHYPPPPGASDIFGLEIAGEVVALGANVKDWAIGDKTAALVSGGGYADYCLAHKGSLLPVPDGWSFVEAASLPETYITVWHNVFQRGVLQPNERLLVHGGSSGIGMTAIQLAKAFGSQVAITAGNQEKCDACLALGADLAINYREQDFVTEIKSWTNKKGVDVILDMVGGDYISKNYVIAAQDGRIVQIAFLKGGVAEADFRRLMMKRLVHTGSTLRARSDEFKATIVDELKQKVWPLFAEGGLKPQIFKTFPLDQAAQAHHLMESSNHIGKIMLTLE</sequence>
<dbReference type="PANTHER" id="PTHR48106">
    <property type="entry name" value="QUINONE OXIDOREDUCTASE PIG3-RELATED"/>
    <property type="match status" value="1"/>
</dbReference>
<dbReference type="PANTHER" id="PTHR48106:SF8">
    <property type="entry name" value="OS02G0805600 PROTEIN"/>
    <property type="match status" value="1"/>
</dbReference>
<dbReference type="Gene3D" id="3.90.180.10">
    <property type="entry name" value="Medium-chain alcohol dehydrogenases, catalytic domain"/>
    <property type="match status" value="1"/>
</dbReference>
<dbReference type="RefSeq" id="WP_101535645.1">
    <property type="nucleotide sequence ID" value="NZ_JBFHIU010000023.1"/>
</dbReference>
<keyword evidence="5" id="KW-1185">Reference proteome</keyword>
<comment type="caution">
    <text evidence="4">The sequence shown here is derived from an EMBL/GenBank/DDBJ whole genome shotgun (WGS) entry which is preliminary data.</text>
</comment>
<dbReference type="OrthoDB" id="9780520at2"/>
<dbReference type="GO" id="GO:0070402">
    <property type="term" value="F:NADPH binding"/>
    <property type="evidence" value="ECO:0007669"/>
    <property type="project" value="TreeGrafter"/>
</dbReference>